<accession>A0AAW2WJ32</accession>
<organism evidence="2">
    <name type="scientific">Sesamum radiatum</name>
    <name type="common">Black benniseed</name>
    <dbReference type="NCBI Taxonomy" id="300843"/>
    <lineage>
        <taxon>Eukaryota</taxon>
        <taxon>Viridiplantae</taxon>
        <taxon>Streptophyta</taxon>
        <taxon>Embryophyta</taxon>
        <taxon>Tracheophyta</taxon>
        <taxon>Spermatophyta</taxon>
        <taxon>Magnoliopsida</taxon>
        <taxon>eudicotyledons</taxon>
        <taxon>Gunneridae</taxon>
        <taxon>Pentapetalae</taxon>
        <taxon>asterids</taxon>
        <taxon>lamiids</taxon>
        <taxon>Lamiales</taxon>
        <taxon>Pedaliaceae</taxon>
        <taxon>Sesamum</taxon>
    </lineage>
</organism>
<gene>
    <name evidence="2" type="ORF">Sradi_0007500</name>
</gene>
<dbReference type="PANTHER" id="PTHR31286">
    <property type="entry name" value="GLYCINE-RICH CELL WALL STRUCTURAL PROTEIN 1.8-LIKE"/>
    <property type="match status" value="1"/>
</dbReference>
<feature type="region of interest" description="Disordered" evidence="1">
    <location>
        <begin position="1"/>
        <end position="59"/>
    </location>
</feature>
<feature type="compositionally biased region" description="Polar residues" evidence="1">
    <location>
        <begin position="1"/>
        <end position="12"/>
    </location>
</feature>
<feature type="compositionally biased region" description="Acidic residues" evidence="1">
    <location>
        <begin position="29"/>
        <end position="39"/>
    </location>
</feature>
<dbReference type="PANTHER" id="PTHR31286:SF165">
    <property type="entry name" value="DUF4283 DOMAIN-CONTAINING PROTEIN"/>
    <property type="match status" value="1"/>
</dbReference>
<reference evidence="2" key="2">
    <citation type="journal article" date="2024" name="Plant">
        <title>Genomic evolution and insights into agronomic trait innovations of Sesamum species.</title>
        <authorList>
            <person name="Miao H."/>
            <person name="Wang L."/>
            <person name="Qu L."/>
            <person name="Liu H."/>
            <person name="Sun Y."/>
            <person name="Le M."/>
            <person name="Wang Q."/>
            <person name="Wei S."/>
            <person name="Zheng Y."/>
            <person name="Lin W."/>
            <person name="Duan Y."/>
            <person name="Cao H."/>
            <person name="Xiong S."/>
            <person name="Wang X."/>
            <person name="Wei L."/>
            <person name="Li C."/>
            <person name="Ma Q."/>
            <person name="Ju M."/>
            <person name="Zhao R."/>
            <person name="Li G."/>
            <person name="Mu C."/>
            <person name="Tian Q."/>
            <person name="Mei H."/>
            <person name="Zhang T."/>
            <person name="Gao T."/>
            <person name="Zhang H."/>
        </authorList>
    </citation>
    <scope>NUCLEOTIDE SEQUENCE</scope>
    <source>
        <strain evidence="2">G02</strain>
    </source>
</reference>
<evidence type="ECO:0000256" key="1">
    <source>
        <dbReference type="SAM" id="MobiDB-lite"/>
    </source>
</evidence>
<evidence type="ECO:0008006" key="3">
    <source>
        <dbReference type="Google" id="ProtNLM"/>
    </source>
</evidence>
<reference evidence="2" key="1">
    <citation type="submission" date="2020-06" db="EMBL/GenBank/DDBJ databases">
        <authorList>
            <person name="Li T."/>
            <person name="Hu X."/>
            <person name="Zhang T."/>
            <person name="Song X."/>
            <person name="Zhang H."/>
            <person name="Dai N."/>
            <person name="Sheng W."/>
            <person name="Hou X."/>
            <person name="Wei L."/>
        </authorList>
    </citation>
    <scope>NUCLEOTIDE SEQUENCE</scope>
    <source>
        <strain evidence="2">G02</strain>
        <tissue evidence="2">Leaf</tissue>
    </source>
</reference>
<dbReference type="AlphaFoldDB" id="A0AAW2WJ32"/>
<protein>
    <recommendedName>
        <fullName evidence="3">DUF4283 domain-containing protein</fullName>
    </recommendedName>
</protein>
<dbReference type="InterPro" id="IPR040256">
    <property type="entry name" value="At4g02000-like"/>
</dbReference>
<comment type="caution">
    <text evidence="2">The sequence shown here is derived from an EMBL/GenBank/DDBJ whole genome shotgun (WGS) entry which is preliminary data.</text>
</comment>
<feature type="compositionally biased region" description="Low complexity" evidence="1">
    <location>
        <begin position="13"/>
        <end position="24"/>
    </location>
</feature>
<proteinExistence type="predicted"/>
<dbReference type="EMBL" id="JACGWJ010000001">
    <property type="protein sequence ID" value="KAL0440686.1"/>
    <property type="molecule type" value="Genomic_DNA"/>
</dbReference>
<evidence type="ECO:0000313" key="2">
    <source>
        <dbReference type="EMBL" id="KAL0440686.1"/>
    </source>
</evidence>
<name>A0AAW2WJ32_SESRA</name>
<sequence length="435" mass="48001">MALNSKNSLQSLTHSTHTNNTSTHVRNEEIDDGDDENDADAGRENLGSNSALRKESDDPTQNIYKEFDFNEFFDLAIKVLNGDSSSMEELNSLKERWQEKFQSPIESKSAKLKPVAGRVVTPLRNINIGLAVLTESSPESENFADGKGTAQPERDFVAPTQLNSDQVSNLEYFPLPTSASTLNCTPEIFIGNVKLQANPVDNIASAFLKSSRKTLHFVPPSKEKGEIIIRPSPAIIEKGSQRWQSTAVATSSGFYFFQFKNRAAMEDIIEEAEGLSTVASGVGIPLYTDKITNSCSRLDFARVCVMLDYNSTLPKHLVVMHPFRQEGQETPLKIDVEYEWLPQRCKTCCTLGHTAQACLENKKIEHVQSVKVFVKKQPITATTAKSGLADDMLKGGAVPEKSATPLAEPPQPILADKTSFTLKERISYSIIPLNS</sequence>